<keyword evidence="9" id="KW-0206">Cytoskeleton</keyword>
<evidence type="ECO:0000256" key="5">
    <source>
        <dbReference type="ARBA" id="ARBA00022737"/>
    </source>
</evidence>
<keyword evidence="8" id="KW-0505">Motor protein</keyword>
<comment type="caution">
    <text evidence="11">The sequence shown here is derived from an EMBL/GenBank/DDBJ whole genome shotgun (WGS) entry which is preliminary data.</text>
</comment>
<dbReference type="GO" id="GO:0007018">
    <property type="term" value="P:microtubule-based movement"/>
    <property type="evidence" value="ECO:0007669"/>
    <property type="project" value="TreeGrafter"/>
</dbReference>
<dbReference type="PROSITE" id="PS50005">
    <property type="entry name" value="TPR"/>
    <property type="match status" value="1"/>
</dbReference>
<keyword evidence="3" id="KW-0963">Cytoplasm</keyword>
<evidence type="ECO:0000256" key="10">
    <source>
        <dbReference type="PROSITE-ProRule" id="PRU00339"/>
    </source>
</evidence>
<evidence type="ECO:0000256" key="3">
    <source>
        <dbReference type="ARBA" id="ARBA00022490"/>
    </source>
</evidence>
<dbReference type="Gene3D" id="1.25.40.10">
    <property type="entry name" value="Tetratricopeptide repeat domain"/>
    <property type="match status" value="3"/>
</dbReference>
<organism evidence="11 12">
    <name type="scientific">Rhabdonatronobacter sediminivivens</name>
    <dbReference type="NCBI Taxonomy" id="2743469"/>
    <lineage>
        <taxon>Bacteria</taxon>
        <taxon>Pseudomonadati</taxon>
        <taxon>Pseudomonadota</taxon>
        <taxon>Alphaproteobacteria</taxon>
        <taxon>Rhodobacterales</taxon>
        <taxon>Paracoccaceae</taxon>
        <taxon>Rhabdonatronobacter</taxon>
    </lineage>
</organism>
<evidence type="ECO:0000256" key="2">
    <source>
        <dbReference type="ARBA" id="ARBA00009622"/>
    </source>
</evidence>
<evidence type="ECO:0000256" key="9">
    <source>
        <dbReference type="ARBA" id="ARBA00023212"/>
    </source>
</evidence>
<proteinExistence type="inferred from homology"/>
<keyword evidence="4" id="KW-0493">Microtubule</keyword>
<dbReference type="Pfam" id="PF13424">
    <property type="entry name" value="TPR_12"/>
    <property type="match status" value="2"/>
</dbReference>
<reference evidence="11 12" key="1">
    <citation type="journal article" date="2000" name="Arch. Microbiol.">
        <title>Rhodobaca bogoriensis gen. nov. and sp. nov., an alkaliphilic purple nonsulfur bacterium from African Rift Valley soda lakes.</title>
        <authorList>
            <person name="Milford A.D."/>
            <person name="Achenbach L.A."/>
            <person name="Jung D.O."/>
            <person name="Madigan M.T."/>
        </authorList>
    </citation>
    <scope>NUCLEOTIDE SEQUENCE [LARGE SCALE GENOMIC DNA]</scope>
    <source>
        <strain evidence="11 12">2376</strain>
    </source>
</reference>
<evidence type="ECO:0000313" key="11">
    <source>
        <dbReference type="EMBL" id="NYS23999.1"/>
    </source>
</evidence>
<dbReference type="AlphaFoldDB" id="A0A7Z0HY34"/>
<dbReference type="Pfam" id="PF13374">
    <property type="entry name" value="TPR_10"/>
    <property type="match status" value="1"/>
</dbReference>
<dbReference type="Pfam" id="PF13432">
    <property type="entry name" value="TPR_16"/>
    <property type="match status" value="1"/>
</dbReference>
<dbReference type="SUPFAM" id="SSF48452">
    <property type="entry name" value="TPR-like"/>
    <property type="match status" value="2"/>
</dbReference>
<sequence>MARWRTPAPLQVELTNPDSQTRLTIPDFIRIRRALKAGILAELDRTDVVEERARLQARIDELTRQINDPEGAFEAERQRLADLEEKLIHEGDDLGAERLQSAIDALRRGETDQAEAIFAEIVAREALAVQRAARAEYGLGEIAEGRVDWADAARHYARAAELDPSFDHLLKASEFVWRAGDFGAALRYSEDLLGLARNGNDQLQLGAALNAHAITLQAEGRFAEAEPLYRHAVEISRETLDPRHRDLAVRLSNLAGLLVATGRYDEAESLSREALEIDRERLGSRHVNVWRSLANLAVLLRATGQLDEAKPLLREALEIGRETLGPGHPDVAHTLNNLAALLEDMSRIAEAEPLYREALEIRREALGPRHPAVAATLHNLAGLLEATGRAGEATPLYPEALGIFCETLGDAHPNTRIAAGNTLRHLREHAPDHPDLPGLAEAFPDL</sequence>
<evidence type="ECO:0000313" key="12">
    <source>
        <dbReference type="Proteomes" id="UP000529417"/>
    </source>
</evidence>
<accession>A0A7Z0HY34</accession>
<dbReference type="Proteomes" id="UP000529417">
    <property type="component" value="Unassembled WGS sequence"/>
</dbReference>
<keyword evidence="12" id="KW-1185">Reference proteome</keyword>
<comment type="subcellular location">
    <subcellularLocation>
        <location evidence="1">Cytoplasm</location>
        <location evidence="1">Cytoskeleton</location>
    </subcellularLocation>
</comment>
<name>A0A7Z0HY34_9RHOB</name>
<keyword evidence="5" id="KW-0677">Repeat</keyword>
<evidence type="ECO:0000256" key="4">
    <source>
        <dbReference type="ARBA" id="ARBA00022701"/>
    </source>
</evidence>
<dbReference type="PANTHER" id="PTHR45783:SF3">
    <property type="entry name" value="KINESIN LIGHT CHAIN"/>
    <property type="match status" value="1"/>
</dbReference>
<dbReference type="InterPro" id="IPR011990">
    <property type="entry name" value="TPR-like_helical_dom_sf"/>
</dbReference>
<keyword evidence="7" id="KW-0175">Coiled coil</keyword>
<dbReference type="GO" id="GO:0005737">
    <property type="term" value="C:cytoplasm"/>
    <property type="evidence" value="ECO:0007669"/>
    <property type="project" value="TreeGrafter"/>
</dbReference>
<gene>
    <name evidence="11" type="ORF">HUK65_03270</name>
</gene>
<dbReference type="GO" id="GO:0019894">
    <property type="term" value="F:kinesin binding"/>
    <property type="evidence" value="ECO:0007669"/>
    <property type="project" value="TreeGrafter"/>
</dbReference>
<dbReference type="PRINTS" id="PR00381">
    <property type="entry name" value="KINESINLIGHT"/>
</dbReference>
<evidence type="ECO:0000256" key="1">
    <source>
        <dbReference type="ARBA" id="ARBA00004245"/>
    </source>
</evidence>
<dbReference type="PANTHER" id="PTHR45783">
    <property type="entry name" value="KINESIN LIGHT CHAIN"/>
    <property type="match status" value="1"/>
</dbReference>
<keyword evidence="6 10" id="KW-0802">TPR repeat</keyword>
<dbReference type="SMART" id="SM00028">
    <property type="entry name" value="TPR"/>
    <property type="match status" value="5"/>
</dbReference>
<evidence type="ECO:0000256" key="8">
    <source>
        <dbReference type="ARBA" id="ARBA00023175"/>
    </source>
</evidence>
<evidence type="ECO:0000256" key="6">
    <source>
        <dbReference type="ARBA" id="ARBA00022803"/>
    </source>
</evidence>
<feature type="repeat" description="TPR" evidence="10">
    <location>
        <begin position="133"/>
        <end position="166"/>
    </location>
</feature>
<dbReference type="GO" id="GO:0005871">
    <property type="term" value="C:kinesin complex"/>
    <property type="evidence" value="ECO:0007669"/>
    <property type="project" value="InterPro"/>
</dbReference>
<protein>
    <submittedName>
        <fullName evidence="11">Tetratricopeptide repeat protein</fullName>
    </submittedName>
</protein>
<dbReference type="GO" id="GO:0005874">
    <property type="term" value="C:microtubule"/>
    <property type="evidence" value="ECO:0007669"/>
    <property type="project" value="UniProtKB-KW"/>
</dbReference>
<dbReference type="RefSeq" id="WP_179904708.1">
    <property type="nucleotide sequence ID" value="NZ_JACBXS010000005.1"/>
</dbReference>
<comment type="similarity">
    <text evidence="2">Belongs to the kinesin light chain family.</text>
</comment>
<evidence type="ECO:0000256" key="7">
    <source>
        <dbReference type="ARBA" id="ARBA00023054"/>
    </source>
</evidence>
<dbReference type="InterPro" id="IPR019734">
    <property type="entry name" value="TPR_rpt"/>
</dbReference>
<dbReference type="EMBL" id="JACBXS010000005">
    <property type="protein sequence ID" value="NYS23999.1"/>
    <property type="molecule type" value="Genomic_DNA"/>
</dbReference>
<dbReference type="InterPro" id="IPR002151">
    <property type="entry name" value="Kinesin_light"/>
</dbReference>